<dbReference type="PANTHER" id="PTHR33452:SF1">
    <property type="entry name" value="INNER MEMBRANE PROTEIN YPHA-RELATED"/>
    <property type="match status" value="1"/>
</dbReference>
<feature type="transmembrane region" description="Helical" evidence="7">
    <location>
        <begin position="47"/>
        <end position="64"/>
    </location>
</feature>
<reference evidence="8 9" key="1">
    <citation type="submission" date="2023-03" db="EMBL/GenBank/DDBJ databases">
        <title>Draft genome sequence of Thalassotalea insulae KCTC 62186T.</title>
        <authorList>
            <person name="Sawabe T."/>
        </authorList>
    </citation>
    <scope>NUCLEOTIDE SEQUENCE [LARGE SCALE GENOMIC DNA]</scope>
    <source>
        <strain evidence="8 9">KCTC 62186</strain>
    </source>
</reference>
<proteinExistence type="inferred from homology"/>
<dbReference type="RefSeq" id="WP_284243893.1">
    <property type="nucleotide sequence ID" value="NZ_BSST01000001.1"/>
</dbReference>
<comment type="caution">
    <text evidence="8">The sequence shown here is derived from an EMBL/GenBank/DDBJ whole genome shotgun (WGS) entry which is preliminary data.</text>
</comment>
<sequence length="131" mass="13981">MRTIENYGNLIGRILISIIFLMAGISKISGYDGTVGYMEAMGIPGQLLPLVILTEIAGALAIIVGFKTRIVAFLLAGFTVLSALIFHADFTDQMQSILFMKNIAIAGGFMFLVANGAGYVSIDNGMPKKSN</sequence>
<feature type="transmembrane region" description="Helical" evidence="7">
    <location>
        <begin position="102"/>
        <end position="122"/>
    </location>
</feature>
<evidence type="ECO:0000256" key="5">
    <source>
        <dbReference type="ARBA" id="ARBA00022989"/>
    </source>
</evidence>
<feature type="transmembrane region" description="Helical" evidence="7">
    <location>
        <begin position="6"/>
        <end position="26"/>
    </location>
</feature>
<evidence type="ECO:0000313" key="9">
    <source>
        <dbReference type="Proteomes" id="UP001157186"/>
    </source>
</evidence>
<protein>
    <submittedName>
        <fullName evidence="8">Membrane protein</fullName>
    </submittedName>
</protein>
<dbReference type="Pfam" id="PF07681">
    <property type="entry name" value="DoxX"/>
    <property type="match status" value="1"/>
</dbReference>
<evidence type="ECO:0000256" key="1">
    <source>
        <dbReference type="ARBA" id="ARBA00004651"/>
    </source>
</evidence>
<keyword evidence="4 7" id="KW-0812">Transmembrane</keyword>
<dbReference type="InterPro" id="IPR032808">
    <property type="entry name" value="DoxX"/>
</dbReference>
<comment type="similarity">
    <text evidence="2">Belongs to the DoxX family.</text>
</comment>
<keyword evidence="9" id="KW-1185">Reference proteome</keyword>
<evidence type="ECO:0000256" key="7">
    <source>
        <dbReference type="SAM" id="Phobius"/>
    </source>
</evidence>
<keyword evidence="5 7" id="KW-1133">Transmembrane helix</keyword>
<evidence type="ECO:0000256" key="2">
    <source>
        <dbReference type="ARBA" id="ARBA00006679"/>
    </source>
</evidence>
<dbReference type="EMBL" id="BSST01000001">
    <property type="protein sequence ID" value="GLX77998.1"/>
    <property type="molecule type" value="Genomic_DNA"/>
</dbReference>
<comment type="subcellular location">
    <subcellularLocation>
        <location evidence="1">Cell membrane</location>
        <topology evidence="1">Multi-pass membrane protein</topology>
    </subcellularLocation>
</comment>
<evidence type="ECO:0000256" key="6">
    <source>
        <dbReference type="ARBA" id="ARBA00023136"/>
    </source>
</evidence>
<accession>A0ABQ6GPT7</accession>
<name>A0ABQ6GPT7_9GAMM</name>
<gene>
    <name evidence="8" type="primary">yqjF</name>
    <name evidence="8" type="ORF">tinsulaeT_13380</name>
</gene>
<dbReference type="PANTHER" id="PTHR33452">
    <property type="entry name" value="OXIDOREDUCTASE CATD-RELATED"/>
    <property type="match status" value="1"/>
</dbReference>
<organism evidence="8 9">
    <name type="scientific">Thalassotalea insulae</name>
    <dbReference type="NCBI Taxonomy" id="2056778"/>
    <lineage>
        <taxon>Bacteria</taxon>
        <taxon>Pseudomonadati</taxon>
        <taxon>Pseudomonadota</taxon>
        <taxon>Gammaproteobacteria</taxon>
        <taxon>Alteromonadales</taxon>
        <taxon>Colwelliaceae</taxon>
        <taxon>Thalassotalea</taxon>
    </lineage>
</organism>
<keyword evidence="3" id="KW-1003">Cell membrane</keyword>
<evidence type="ECO:0000256" key="3">
    <source>
        <dbReference type="ARBA" id="ARBA00022475"/>
    </source>
</evidence>
<dbReference type="Proteomes" id="UP001157186">
    <property type="component" value="Unassembled WGS sequence"/>
</dbReference>
<evidence type="ECO:0000256" key="4">
    <source>
        <dbReference type="ARBA" id="ARBA00022692"/>
    </source>
</evidence>
<evidence type="ECO:0000313" key="8">
    <source>
        <dbReference type="EMBL" id="GLX77998.1"/>
    </source>
</evidence>
<dbReference type="InterPro" id="IPR051907">
    <property type="entry name" value="DoxX-like_oxidoreductase"/>
</dbReference>
<feature type="transmembrane region" description="Helical" evidence="7">
    <location>
        <begin position="70"/>
        <end position="90"/>
    </location>
</feature>
<keyword evidence="6 7" id="KW-0472">Membrane</keyword>